<keyword evidence="1" id="KW-0418">Kinase</keyword>
<dbReference type="Pfam" id="PF13581">
    <property type="entry name" value="HATPase_c_2"/>
    <property type="match status" value="1"/>
</dbReference>
<dbReference type="AlphaFoldDB" id="A0A8J3UD20"/>
<dbReference type="CDD" id="cd16936">
    <property type="entry name" value="HATPase_RsbW-like"/>
    <property type="match status" value="1"/>
</dbReference>
<evidence type="ECO:0000256" key="1">
    <source>
        <dbReference type="ARBA" id="ARBA00022527"/>
    </source>
</evidence>
<dbReference type="PANTHER" id="PTHR35526:SF3">
    <property type="entry name" value="ANTI-SIGMA-F FACTOR RSBW"/>
    <property type="match status" value="1"/>
</dbReference>
<organism evidence="3 4">
    <name type="scientific">Planotetraspora phitsanulokensis</name>
    <dbReference type="NCBI Taxonomy" id="575192"/>
    <lineage>
        <taxon>Bacteria</taxon>
        <taxon>Bacillati</taxon>
        <taxon>Actinomycetota</taxon>
        <taxon>Actinomycetes</taxon>
        <taxon>Streptosporangiales</taxon>
        <taxon>Streptosporangiaceae</taxon>
        <taxon>Planotetraspora</taxon>
    </lineage>
</organism>
<reference evidence="3 4" key="1">
    <citation type="submission" date="2021-01" db="EMBL/GenBank/DDBJ databases">
        <title>Whole genome shotgun sequence of Planotetraspora phitsanulokensis NBRC 104273.</title>
        <authorList>
            <person name="Komaki H."/>
            <person name="Tamura T."/>
        </authorList>
    </citation>
    <scope>NUCLEOTIDE SEQUENCE [LARGE SCALE GENOMIC DNA]</scope>
    <source>
        <strain evidence="3 4">NBRC 104273</strain>
    </source>
</reference>
<evidence type="ECO:0000313" key="3">
    <source>
        <dbReference type="EMBL" id="GII43243.1"/>
    </source>
</evidence>
<dbReference type="Proteomes" id="UP000622547">
    <property type="component" value="Unassembled WGS sequence"/>
</dbReference>
<dbReference type="Gene3D" id="3.30.565.10">
    <property type="entry name" value="Histidine kinase-like ATPase, C-terminal domain"/>
    <property type="match status" value="1"/>
</dbReference>
<comment type="caution">
    <text evidence="3">The sequence shown here is derived from an EMBL/GenBank/DDBJ whole genome shotgun (WGS) entry which is preliminary data.</text>
</comment>
<dbReference type="EMBL" id="BOOP01000054">
    <property type="protein sequence ID" value="GII43243.1"/>
    <property type="molecule type" value="Genomic_DNA"/>
</dbReference>
<sequence length="199" mass="21723">MLSWQTPRVRAGILKGKTASAGEVGAMAAATALPTEVRPGAELVVEEPVRRSRPRRPVQATRPAQGHRMTWVLADDPSAVPEGRRLVRGSMAGWRLDGQTDVVELLAAELITNALRHAWGKPLLTLSLIDGTLRCEVNDLSPEMPHIRPAGTSEEDEGRGLRLLERMSDRWGSVLTYTGKVVWFEVAASSPAMPYVETP</sequence>
<dbReference type="InterPro" id="IPR036890">
    <property type="entry name" value="HATPase_C_sf"/>
</dbReference>
<keyword evidence="4" id="KW-1185">Reference proteome</keyword>
<keyword evidence="1" id="KW-0808">Transferase</keyword>
<protein>
    <recommendedName>
        <fullName evidence="2">Histidine kinase/HSP90-like ATPase domain-containing protein</fullName>
    </recommendedName>
</protein>
<proteinExistence type="predicted"/>
<dbReference type="SUPFAM" id="SSF55874">
    <property type="entry name" value="ATPase domain of HSP90 chaperone/DNA topoisomerase II/histidine kinase"/>
    <property type="match status" value="1"/>
</dbReference>
<dbReference type="InterPro" id="IPR003594">
    <property type="entry name" value="HATPase_dom"/>
</dbReference>
<keyword evidence="1" id="KW-0723">Serine/threonine-protein kinase</keyword>
<evidence type="ECO:0000313" key="4">
    <source>
        <dbReference type="Proteomes" id="UP000622547"/>
    </source>
</evidence>
<dbReference type="PANTHER" id="PTHR35526">
    <property type="entry name" value="ANTI-SIGMA-F FACTOR RSBW-RELATED"/>
    <property type="match status" value="1"/>
</dbReference>
<name>A0A8J3UD20_9ACTN</name>
<dbReference type="InterPro" id="IPR050267">
    <property type="entry name" value="Anti-sigma-factor_SerPK"/>
</dbReference>
<accession>A0A8J3UD20</accession>
<gene>
    <name evidence="3" type="ORF">Pph01_82460</name>
</gene>
<dbReference type="GO" id="GO:0004674">
    <property type="term" value="F:protein serine/threonine kinase activity"/>
    <property type="evidence" value="ECO:0007669"/>
    <property type="project" value="UniProtKB-KW"/>
</dbReference>
<evidence type="ECO:0000259" key="2">
    <source>
        <dbReference type="Pfam" id="PF13581"/>
    </source>
</evidence>
<feature type="domain" description="Histidine kinase/HSP90-like ATPase" evidence="2">
    <location>
        <begin position="75"/>
        <end position="184"/>
    </location>
</feature>